<dbReference type="InterPro" id="IPR036691">
    <property type="entry name" value="Endo/exonu/phosph_ase_sf"/>
</dbReference>
<proteinExistence type="predicted"/>
<dbReference type="STRING" id="35608.A0A2U1LXX2"/>
<comment type="caution">
    <text evidence="1">The sequence shown here is derived from an EMBL/GenBank/DDBJ whole genome shotgun (WGS) entry which is preliminary data.</text>
</comment>
<dbReference type="EMBL" id="PKPP01007276">
    <property type="protein sequence ID" value="PWA53852.1"/>
    <property type="molecule type" value="Genomic_DNA"/>
</dbReference>
<dbReference type="Proteomes" id="UP000245207">
    <property type="component" value="Unassembled WGS sequence"/>
</dbReference>
<dbReference type="InterPro" id="IPR027124">
    <property type="entry name" value="Swc5/CFDP1/2"/>
</dbReference>
<sequence length="320" mass="35569">MAITLVIDGETVNVVSAYAPQVGRSEAEKKSFWDSLNELDGYAGVHGGFGAGVRNDEGRSILEFATTHNLVVANSFFKKRDVHLITFQSGGHNTQIDFLLVRRSDLRACRECRVFPGEICSSQHKLSSDRIMAITLVIDGETVNVVSAYAPQVGRSEAEKKSFWDSLNELDGYAGVHGGFGAGVRNDEGRSILEFATTHNLVVANSFFKKRDVHLITFQSGGHNTQIDFLLVRRSDLRACRECRVFPGEICSSQHKLLVLEALFERQRPRRVVTGLPRILWKKLNGEAAESFRVKVLEGLSTRAEDLSAIQLLDTTIWNC</sequence>
<evidence type="ECO:0000313" key="2">
    <source>
        <dbReference type="Proteomes" id="UP000245207"/>
    </source>
</evidence>
<reference evidence="1 2" key="1">
    <citation type="journal article" date="2018" name="Mol. Plant">
        <title>The genome of Artemisia annua provides insight into the evolution of Asteraceae family and artemisinin biosynthesis.</title>
        <authorList>
            <person name="Shen Q."/>
            <person name="Zhang L."/>
            <person name="Liao Z."/>
            <person name="Wang S."/>
            <person name="Yan T."/>
            <person name="Shi P."/>
            <person name="Liu M."/>
            <person name="Fu X."/>
            <person name="Pan Q."/>
            <person name="Wang Y."/>
            <person name="Lv Z."/>
            <person name="Lu X."/>
            <person name="Zhang F."/>
            <person name="Jiang W."/>
            <person name="Ma Y."/>
            <person name="Chen M."/>
            <person name="Hao X."/>
            <person name="Li L."/>
            <person name="Tang Y."/>
            <person name="Lv G."/>
            <person name="Zhou Y."/>
            <person name="Sun X."/>
            <person name="Brodelius P.E."/>
            <person name="Rose J.K.C."/>
            <person name="Tang K."/>
        </authorList>
    </citation>
    <scope>NUCLEOTIDE SEQUENCE [LARGE SCALE GENOMIC DNA]</scope>
    <source>
        <strain evidence="2">cv. Huhao1</strain>
        <tissue evidence="1">Leaf</tissue>
    </source>
</reference>
<evidence type="ECO:0008006" key="3">
    <source>
        <dbReference type="Google" id="ProtNLM"/>
    </source>
</evidence>
<gene>
    <name evidence="1" type="ORF">CTI12_AA441410</name>
</gene>
<dbReference type="Gene3D" id="3.60.10.10">
    <property type="entry name" value="Endonuclease/exonuclease/phosphatase"/>
    <property type="match status" value="2"/>
</dbReference>
<accession>A0A2U1LXX2</accession>
<dbReference type="SUPFAM" id="SSF56219">
    <property type="entry name" value="DNase I-like"/>
    <property type="match status" value="2"/>
</dbReference>
<dbReference type="OrthoDB" id="1902296at2759"/>
<name>A0A2U1LXX2_ARTAN</name>
<dbReference type="PANTHER" id="PTHR23227">
    <property type="entry name" value="BUCENTAUR RELATED"/>
    <property type="match status" value="1"/>
</dbReference>
<dbReference type="AlphaFoldDB" id="A0A2U1LXX2"/>
<organism evidence="1 2">
    <name type="scientific">Artemisia annua</name>
    <name type="common">Sweet wormwood</name>
    <dbReference type="NCBI Taxonomy" id="35608"/>
    <lineage>
        <taxon>Eukaryota</taxon>
        <taxon>Viridiplantae</taxon>
        <taxon>Streptophyta</taxon>
        <taxon>Embryophyta</taxon>
        <taxon>Tracheophyta</taxon>
        <taxon>Spermatophyta</taxon>
        <taxon>Magnoliopsida</taxon>
        <taxon>eudicotyledons</taxon>
        <taxon>Gunneridae</taxon>
        <taxon>Pentapetalae</taxon>
        <taxon>asterids</taxon>
        <taxon>campanulids</taxon>
        <taxon>Asterales</taxon>
        <taxon>Asteraceae</taxon>
        <taxon>Asteroideae</taxon>
        <taxon>Anthemideae</taxon>
        <taxon>Artemisiinae</taxon>
        <taxon>Artemisia</taxon>
    </lineage>
</organism>
<keyword evidence="2" id="KW-1185">Reference proteome</keyword>
<evidence type="ECO:0000313" key="1">
    <source>
        <dbReference type="EMBL" id="PWA53852.1"/>
    </source>
</evidence>
<dbReference type="PANTHER" id="PTHR23227:SF67">
    <property type="entry name" value="CRANIOFACIAL DEVELOPMENT PROTEIN 2-LIKE"/>
    <property type="match status" value="1"/>
</dbReference>
<protein>
    <recommendedName>
        <fullName evidence="3">Craniofacial development protein 2</fullName>
    </recommendedName>
</protein>